<dbReference type="EMBL" id="AZBU02000001">
    <property type="protein sequence ID" value="TMS32849.1"/>
    <property type="molecule type" value="Genomic_DNA"/>
</dbReference>
<reference evidence="2 3" key="1">
    <citation type="journal article" date="2015" name="Genome Biol.">
        <title>Comparative genomics of Steinernema reveals deeply conserved gene regulatory networks.</title>
        <authorList>
            <person name="Dillman A.R."/>
            <person name="Macchietto M."/>
            <person name="Porter C.F."/>
            <person name="Rogers A."/>
            <person name="Williams B."/>
            <person name="Antoshechkin I."/>
            <person name="Lee M.M."/>
            <person name="Goodwin Z."/>
            <person name="Lu X."/>
            <person name="Lewis E.E."/>
            <person name="Goodrich-Blair H."/>
            <person name="Stock S.P."/>
            <person name="Adams B.J."/>
            <person name="Sternberg P.W."/>
            <person name="Mortazavi A."/>
        </authorList>
    </citation>
    <scope>NUCLEOTIDE SEQUENCE [LARGE SCALE GENOMIC DNA]</scope>
    <source>
        <strain evidence="2 3">ALL</strain>
    </source>
</reference>
<dbReference type="EMBL" id="CM016762">
    <property type="protein sequence ID" value="TMS32849.1"/>
    <property type="molecule type" value="Genomic_DNA"/>
</dbReference>
<feature type="region of interest" description="Disordered" evidence="1">
    <location>
        <begin position="60"/>
        <end position="85"/>
    </location>
</feature>
<organism evidence="2 3">
    <name type="scientific">Steinernema carpocapsae</name>
    <name type="common">Entomopathogenic nematode</name>
    <dbReference type="NCBI Taxonomy" id="34508"/>
    <lineage>
        <taxon>Eukaryota</taxon>
        <taxon>Metazoa</taxon>
        <taxon>Ecdysozoa</taxon>
        <taxon>Nematoda</taxon>
        <taxon>Chromadorea</taxon>
        <taxon>Rhabditida</taxon>
        <taxon>Tylenchina</taxon>
        <taxon>Panagrolaimomorpha</taxon>
        <taxon>Strongyloidoidea</taxon>
        <taxon>Steinernematidae</taxon>
        <taxon>Steinernema</taxon>
    </lineage>
</organism>
<dbReference type="OrthoDB" id="5912827at2759"/>
<gene>
    <name evidence="2" type="ORF">L596_000648</name>
</gene>
<evidence type="ECO:0000313" key="3">
    <source>
        <dbReference type="Proteomes" id="UP000298663"/>
    </source>
</evidence>
<dbReference type="SUPFAM" id="SSF55909">
    <property type="entry name" value="Pentein"/>
    <property type="match status" value="1"/>
</dbReference>
<protein>
    <submittedName>
        <fullName evidence="2">Uncharacterized protein</fullName>
    </submittedName>
</protein>
<proteinExistence type="predicted"/>
<accession>A0A4U8UK18</accession>
<evidence type="ECO:0000256" key="1">
    <source>
        <dbReference type="SAM" id="MobiDB-lite"/>
    </source>
</evidence>
<reference evidence="2 3" key="2">
    <citation type="journal article" date="2019" name="G3 (Bethesda)">
        <title>Hybrid Assembly of the Genome of the Entomopathogenic Nematode Steinernema carpocapsae Identifies the X-Chromosome.</title>
        <authorList>
            <person name="Serra L."/>
            <person name="Macchietto M."/>
            <person name="Macias-Munoz A."/>
            <person name="McGill C.J."/>
            <person name="Rodriguez I.M."/>
            <person name="Rodriguez B."/>
            <person name="Murad R."/>
            <person name="Mortazavi A."/>
        </authorList>
    </citation>
    <scope>NUCLEOTIDE SEQUENCE [LARGE SCALE GENOMIC DNA]</scope>
    <source>
        <strain evidence="2 3">ALL</strain>
    </source>
</reference>
<evidence type="ECO:0000313" key="2">
    <source>
        <dbReference type="EMBL" id="TMS32849.1"/>
    </source>
</evidence>
<dbReference type="AlphaFoldDB" id="A0A4U8UK18"/>
<sequence length="85" mass="9341">MANGDMQRAVGDVLKRVLMVPPTHFTVEYTINPWMGGVVDKAKAHEQWSKLKGAIEKEGVKSPAGVPSKNVPTNLKSEWLKPLTT</sequence>
<name>A0A4U8UK18_STECR</name>
<comment type="caution">
    <text evidence="2">The sequence shown here is derived from an EMBL/GenBank/DDBJ whole genome shotgun (WGS) entry which is preliminary data.</text>
</comment>
<dbReference type="STRING" id="34508.A0A4U8UK18"/>
<dbReference type="Proteomes" id="UP000298663">
    <property type="component" value="Chromosome X"/>
</dbReference>
<keyword evidence="3" id="KW-1185">Reference proteome</keyword>